<keyword evidence="1" id="KW-1133">Transmembrane helix</keyword>
<dbReference type="Proteomes" id="UP000887569">
    <property type="component" value="Unplaced"/>
</dbReference>
<sequence length="104" mass="11983">MAHCWSWCSFRPCLTLFTMFLLAAEACVLVIMIQLAFETSEKEHILEVTFFRKRYAQVTVLLHSFFAGILFHCAHSFLSDIVSHRKRHAVSTATIDIQFIFAAL</sequence>
<keyword evidence="1" id="KW-0472">Membrane</keyword>
<evidence type="ECO:0000313" key="3">
    <source>
        <dbReference type="WBParaSite" id="PgE290_g001_t01"/>
    </source>
</evidence>
<feature type="transmembrane region" description="Helical" evidence="1">
    <location>
        <begin position="12"/>
        <end position="35"/>
    </location>
</feature>
<evidence type="ECO:0000256" key="1">
    <source>
        <dbReference type="SAM" id="Phobius"/>
    </source>
</evidence>
<dbReference type="AlphaFoldDB" id="A0A915A2Z3"/>
<organism evidence="2 3">
    <name type="scientific">Parascaris univalens</name>
    <name type="common">Nematode worm</name>
    <dbReference type="NCBI Taxonomy" id="6257"/>
    <lineage>
        <taxon>Eukaryota</taxon>
        <taxon>Metazoa</taxon>
        <taxon>Ecdysozoa</taxon>
        <taxon>Nematoda</taxon>
        <taxon>Chromadorea</taxon>
        <taxon>Rhabditida</taxon>
        <taxon>Spirurina</taxon>
        <taxon>Ascaridomorpha</taxon>
        <taxon>Ascaridoidea</taxon>
        <taxon>Ascarididae</taxon>
        <taxon>Parascaris</taxon>
    </lineage>
</organism>
<reference evidence="3" key="1">
    <citation type="submission" date="2022-11" db="UniProtKB">
        <authorList>
            <consortium name="WormBaseParasite"/>
        </authorList>
    </citation>
    <scope>IDENTIFICATION</scope>
</reference>
<keyword evidence="1" id="KW-0812">Transmembrane</keyword>
<keyword evidence="2" id="KW-1185">Reference proteome</keyword>
<accession>A0A915A2Z3</accession>
<dbReference type="WBParaSite" id="PgE290_g001_t01">
    <property type="protein sequence ID" value="PgE290_g001_t01"/>
    <property type="gene ID" value="PgE290_g001"/>
</dbReference>
<evidence type="ECO:0000313" key="2">
    <source>
        <dbReference type="Proteomes" id="UP000887569"/>
    </source>
</evidence>
<name>A0A915A2Z3_PARUN</name>
<proteinExistence type="predicted"/>
<protein>
    <submittedName>
        <fullName evidence="3">7TM GPCR serpentine receptor class x (Srx) domain-containing protein</fullName>
    </submittedName>
</protein>
<feature type="transmembrane region" description="Helical" evidence="1">
    <location>
        <begin position="55"/>
        <end position="78"/>
    </location>
</feature>